<evidence type="ECO:0000256" key="5">
    <source>
        <dbReference type="ARBA" id="ARBA00023136"/>
    </source>
</evidence>
<dbReference type="AlphaFoldDB" id="A0A6J6E7M3"/>
<evidence type="ECO:0000256" key="2">
    <source>
        <dbReference type="ARBA" id="ARBA00022475"/>
    </source>
</evidence>
<keyword evidence="5 6" id="KW-0472">Membrane</keyword>
<dbReference type="Pfam" id="PF00892">
    <property type="entry name" value="EamA"/>
    <property type="match status" value="2"/>
</dbReference>
<dbReference type="EMBL" id="CAEZTU010000008">
    <property type="protein sequence ID" value="CAB4572351.1"/>
    <property type="molecule type" value="Genomic_DNA"/>
</dbReference>
<dbReference type="PANTHER" id="PTHR32322:SF18">
    <property type="entry name" value="S-ADENOSYLMETHIONINE_S-ADENOSYLHOMOCYSTEINE TRANSPORTER"/>
    <property type="match status" value="1"/>
</dbReference>
<protein>
    <submittedName>
        <fullName evidence="8">Unannotated protein</fullName>
    </submittedName>
</protein>
<feature type="transmembrane region" description="Helical" evidence="6">
    <location>
        <begin position="181"/>
        <end position="200"/>
    </location>
</feature>
<feature type="transmembrane region" description="Helical" evidence="6">
    <location>
        <begin position="269"/>
        <end position="287"/>
    </location>
</feature>
<feature type="transmembrane region" description="Helical" evidence="6">
    <location>
        <begin position="212"/>
        <end position="232"/>
    </location>
</feature>
<accession>A0A6J6E7M3</accession>
<feature type="transmembrane region" description="Helical" evidence="6">
    <location>
        <begin position="95"/>
        <end position="115"/>
    </location>
</feature>
<sequence>MNNTISTRGLVALIASMLSWGMANPLADMALDAFSITQLLLLEISIGFAFVALYVLIKVRNLKLRWKIALALGLLEPGFTYLFGNIGYANGTVSTGLIVMATEVFFVAIIGALFLKEKISSRLAISILMGFFGVLLAVSGVSNSGVDNWLGVSAFTAAAIAASLYVIVARLYATQNNVVDLVFGQLLVGTVFALIIFFGTNSNFNNASSIEFKYWLAAVLAGLFGVAIPFLLFNYASSLVPTRYSALALNAIPVVGIGFGALLGRGLPTPIQALGGLIVVVSLYVGTRQK</sequence>
<comment type="subcellular location">
    <subcellularLocation>
        <location evidence="1">Cell membrane</location>
        <topology evidence="1">Multi-pass membrane protein</topology>
    </subcellularLocation>
</comment>
<evidence type="ECO:0000313" key="8">
    <source>
        <dbReference type="EMBL" id="CAB4572351.1"/>
    </source>
</evidence>
<dbReference type="SUPFAM" id="SSF103481">
    <property type="entry name" value="Multidrug resistance efflux transporter EmrE"/>
    <property type="match status" value="2"/>
</dbReference>
<evidence type="ECO:0000256" key="4">
    <source>
        <dbReference type="ARBA" id="ARBA00022989"/>
    </source>
</evidence>
<evidence type="ECO:0000256" key="3">
    <source>
        <dbReference type="ARBA" id="ARBA00022692"/>
    </source>
</evidence>
<feature type="transmembrane region" description="Helical" evidence="6">
    <location>
        <begin position="68"/>
        <end position="89"/>
    </location>
</feature>
<dbReference type="InterPro" id="IPR050638">
    <property type="entry name" value="AA-Vitamin_Transporters"/>
</dbReference>
<feature type="domain" description="EamA" evidence="7">
    <location>
        <begin position="150"/>
        <end position="285"/>
    </location>
</feature>
<feature type="transmembrane region" description="Helical" evidence="6">
    <location>
        <begin position="244"/>
        <end position="263"/>
    </location>
</feature>
<name>A0A6J6E7M3_9ZZZZ</name>
<keyword evidence="2" id="KW-1003">Cell membrane</keyword>
<evidence type="ECO:0000256" key="6">
    <source>
        <dbReference type="SAM" id="Phobius"/>
    </source>
</evidence>
<keyword evidence="4 6" id="KW-1133">Transmembrane helix</keyword>
<dbReference type="GO" id="GO:0005886">
    <property type="term" value="C:plasma membrane"/>
    <property type="evidence" value="ECO:0007669"/>
    <property type="project" value="UniProtKB-SubCell"/>
</dbReference>
<dbReference type="InterPro" id="IPR037185">
    <property type="entry name" value="EmrE-like"/>
</dbReference>
<dbReference type="PANTHER" id="PTHR32322">
    <property type="entry name" value="INNER MEMBRANE TRANSPORTER"/>
    <property type="match status" value="1"/>
</dbReference>
<reference evidence="8" key="1">
    <citation type="submission" date="2020-05" db="EMBL/GenBank/DDBJ databases">
        <authorList>
            <person name="Chiriac C."/>
            <person name="Salcher M."/>
            <person name="Ghai R."/>
            <person name="Kavagutti S V."/>
        </authorList>
    </citation>
    <scope>NUCLEOTIDE SEQUENCE</scope>
</reference>
<keyword evidence="3 6" id="KW-0812">Transmembrane</keyword>
<feature type="domain" description="EamA" evidence="7">
    <location>
        <begin position="8"/>
        <end position="138"/>
    </location>
</feature>
<organism evidence="8">
    <name type="scientific">freshwater metagenome</name>
    <dbReference type="NCBI Taxonomy" id="449393"/>
    <lineage>
        <taxon>unclassified sequences</taxon>
        <taxon>metagenomes</taxon>
        <taxon>ecological metagenomes</taxon>
    </lineage>
</organism>
<evidence type="ECO:0000256" key="1">
    <source>
        <dbReference type="ARBA" id="ARBA00004651"/>
    </source>
</evidence>
<gene>
    <name evidence="8" type="ORF">UFOPK1740_00323</name>
</gene>
<feature type="transmembrane region" description="Helical" evidence="6">
    <location>
        <begin position="122"/>
        <end position="142"/>
    </location>
</feature>
<dbReference type="InterPro" id="IPR000620">
    <property type="entry name" value="EamA_dom"/>
</dbReference>
<evidence type="ECO:0000259" key="7">
    <source>
        <dbReference type="Pfam" id="PF00892"/>
    </source>
</evidence>
<feature type="transmembrane region" description="Helical" evidence="6">
    <location>
        <begin position="33"/>
        <end position="56"/>
    </location>
</feature>
<proteinExistence type="predicted"/>
<feature type="transmembrane region" description="Helical" evidence="6">
    <location>
        <begin position="148"/>
        <end position="169"/>
    </location>
</feature>